<evidence type="ECO:0000313" key="4">
    <source>
        <dbReference type="Proteomes" id="UP001236369"/>
    </source>
</evidence>
<accession>A0ABU0HPD8</accession>
<organism evidence="3 4">
    <name type="scientific">Methylobacterium persicinum</name>
    <dbReference type="NCBI Taxonomy" id="374426"/>
    <lineage>
        <taxon>Bacteria</taxon>
        <taxon>Pseudomonadati</taxon>
        <taxon>Pseudomonadota</taxon>
        <taxon>Alphaproteobacteria</taxon>
        <taxon>Hyphomicrobiales</taxon>
        <taxon>Methylobacteriaceae</taxon>
        <taxon>Methylobacterium</taxon>
    </lineage>
</organism>
<dbReference type="PANTHER" id="PTHR34597">
    <property type="entry name" value="SLR1661 PROTEIN"/>
    <property type="match status" value="1"/>
</dbReference>
<dbReference type="PANTHER" id="PTHR34597:SF6">
    <property type="entry name" value="BLR6126 PROTEIN"/>
    <property type="match status" value="1"/>
</dbReference>
<dbReference type="RefSeq" id="WP_238250512.1">
    <property type="nucleotide sequence ID" value="NZ_BPQX01000043.1"/>
</dbReference>
<evidence type="ECO:0000256" key="1">
    <source>
        <dbReference type="SAM" id="SignalP"/>
    </source>
</evidence>
<gene>
    <name evidence="3" type="ORF">QO016_003692</name>
</gene>
<feature type="signal peptide" evidence="1">
    <location>
        <begin position="1"/>
        <end position="40"/>
    </location>
</feature>
<sequence>MAIDLLRALPCCTGSIRQRIAAGVAVCALALSAGAGPARAQTASQITPPSFSPPIESRGGGFVIPEAQGLAAPPGADRLTVRLRGVAVEGGLPALAEATAALREKLAGRVVSAAAVFAAARELEQAYAAAGFPLVRVVLPAQRLRHGADLRLIVVDGVIERVDVSALPGAIRERIGQVMAPLVGQRGLSQAELERRLLLASDTPGTILRSTLAPGARAGASVLVVEARYKAVTGSVGVDNTLFKALGTYSASLGLDLNSPTGHGETLYFRTFGLPTTGGSTAFLGDEPRNRALAVGAILPLGTDGLSLTLEAADTHTAARSRPGTPAFASEFARYSARLRYPVIRGRDFTWNAEGSFDAQEEKVDVRLPMQAPFSLDRLRILRGTSETVWFLPEAELGGSTLSGGLVTARLTGSFGLNGLGARDAPPAGSHLAGLSRQGARPEFQKLDALVNWTQPLAEHLSVALMARGQTSFNQALPRSEQIGLASPTGLSAVDSGLFQGDEGYVVRGEVQLPFAVAVTLPFRLPSVPAQEGNVAAGEETQGLVVLSPYGFGAFGLTRSQRVTALERPVVRGTAYGAGLRLGAAPGQSFTNVSVGLEYGHAERSGRLPGDDRFTLTAGLQF</sequence>
<keyword evidence="4" id="KW-1185">Reference proteome</keyword>
<evidence type="ECO:0000313" key="3">
    <source>
        <dbReference type="EMBL" id="MDQ0444182.1"/>
    </source>
</evidence>
<reference evidence="3 4" key="1">
    <citation type="submission" date="2023-07" db="EMBL/GenBank/DDBJ databases">
        <title>Genomic Encyclopedia of Type Strains, Phase IV (KMG-IV): sequencing the most valuable type-strain genomes for metagenomic binning, comparative biology and taxonomic classification.</title>
        <authorList>
            <person name="Goeker M."/>
        </authorList>
    </citation>
    <scope>NUCLEOTIDE SEQUENCE [LARGE SCALE GENOMIC DNA]</scope>
    <source>
        <strain evidence="3 4">DSM 19562</strain>
    </source>
</reference>
<comment type="caution">
    <text evidence="3">The sequence shown here is derived from an EMBL/GenBank/DDBJ whole genome shotgun (WGS) entry which is preliminary data.</text>
</comment>
<dbReference type="Pfam" id="PF08479">
    <property type="entry name" value="POTRA_2"/>
    <property type="match status" value="1"/>
</dbReference>
<dbReference type="Gene3D" id="2.40.160.50">
    <property type="entry name" value="membrane protein fhac: a member of the omp85/tpsb transporter family"/>
    <property type="match status" value="1"/>
</dbReference>
<dbReference type="EMBL" id="JAUSVV010000010">
    <property type="protein sequence ID" value="MDQ0444182.1"/>
    <property type="molecule type" value="Genomic_DNA"/>
</dbReference>
<dbReference type="Proteomes" id="UP001236369">
    <property type="component" value="Unassembled WGS sequence"/>
</dbReference>
<proteinExistence type="predicted"/>
<evidence type="ECO:0000259" key="2">
    <source>
        <dbReference type="Pfam" id="PF08479"/>
    </source>
</evidence>
<keyword evidence="1" id="KW-0732">Signal</keyword>
<dbReference type="InterPro" id="IPR013686">
    <property type="entry name" value="Polypept-transport_assoc_ShlB"/>
</dbReference>
<dbReference type="InterPro" id="IPR051544">
    <property type="entry name" value="TPS_OM_transporter"/>
</dbReference>
<feature type="domain" description="Polypeptide-transport-associated ShlB-type" evidence="2">
    <location>
        <begin position="83"/>
        <end position="157"/>
    </location>
</feature>
<feature type="chain" id="PRO_5045881434" evidence="1">
    <location>
        <begin position="41"/>
        <end position="622"/>
    </location>
</feature>
<protein>
    <submittedName>
        <fullName evidence="3">Hemolysin activation/secretion protein</fullName>
    </submittedName>
</protein>
<name>A0ABU0HPD8_9HYPH</name>